<feature type="compositionally biased region" description="Polar residues" evidence="1">
    <location>
        <begin position="203"/>
        <end position="212"/>
    </location>
</feature>
<sequence length="983" mass="108708">MSHIGHLIDIAQPVSLVLIHPRTPTPPQTSALLESQLREMAEDVPQNANGHGGFRKGAGRKKGSKNRPKNPTPAAVPASAPSLPAVAAESATTGAKSVKRKPADKMLAGFQRIGRSIANFWATRPPQGAQAMTAEGLDDLAPDGPALAADAVARIQIEMPPPQERVFDEEIADGEKDEGGEDDEVDAGDEEDEAGLDGEQQRAEASSDSVNTQWLETTLDEIQKELELHGNGQLWIYPKDPIFALRDAATTKVFSPDSLYLLPIFLWLPNCLPGHPDRFYCECGEVLNKHVAISHRSALDISQMDMMKITFAGRFGTDPFSKMVRELKLLRHSRLQVMYLHAALHYGLCGHRQIPPFSLFKDRLHYAGYTPSTKYLKSMFIAWFASHQLHTDCIMSSLSARVLRADHTFKTMDHQGRLPGGEPIHTALYEGVNEYEEVRFYNLVLTQGFAPLQGTYERVQLELSRHGHTPTEVLYTGNPRHERNWHETVTPSLKRDVQHVVLDPFRELPEFKAPESPQFASSSDRIDTVCDNILQLLPPDDSIYMALAISLDQDRITAIQLRTKLAVYILDVTLFTAALPIALKSILTHPRIIKFGHSITTTAKRLSSTWRLDIPSPSLVDLGKLAKLKGAAADPNCSLATLCGAVLRLRLLEAAPAMLLLPVSHRLDILSRDVECAWLVQDALMKLGSVGIPLQPSQLRASQPVAFVIGNKTQAWGELVEHDGSLVVPGTEGSITVTNAYSVIKLTKLFVPGFIVAKHGQTLEWLNVHGGRAVVQTRTLRSRAPEPPHPGTVVVADTDLGLPAPVSVPSVADQLRQELQADPQQAAASIVIEPHTENVDSEITDEDDLMDTTPAEEPSADDLEELLLDAIKHAQDILRQPESAQTYASRVLDDAYHFMDRLLRLLSKKHPAYKEFAHLFSETIFVRDAEDEANVWNRRGFDGTTLFGPRRDLLDSDGKKFFSKDARKQETSLIESARLRPPM</sequence>
<protein>
    <recommendedName>
        <fullName evidence="4">3'-5' exonuclease domain-containing protein</fullName>
    </recommendedName>
</protein>
<dbReference type="SUPFAM" id="SSF53098">
    <property type="entry name" value="Ribonuclease H-like"/>
    <property type="match status" value="1"/>
</dbReference>
<dbReference type="Gene3D" id="3.30.420.10">
    <property type="entry name" value="Ribonuclease H-like superfamily/Ribonuclease H"/>
    <property type="match status" value="1"/>
</dbReference>
<keyword evidence="3" id="KW-1185">Reference proteome</keyword>
<feature type="compositionally biased region" description="Low complexity" evidence="1">
    <location>
        <begin position="72"/>
        <end position="91"/>
    </location>
</feature>
<reference evidence="2" key="1">
    <citation type="submission" date="2014-09" db="EMBL/GenBank/DDBJ databases">
        <title>Genome sequence of the luminous mushroom Mycena chlorophos for searching fungal bioluminescence genes.</title>
        <authorList>
            <person name="Tanaka Y."/>
            <person name="Kasuga D."/>
            <person name="Oba Y."/>
            <person name="Hase S."/>
            <person name="Sato K."/>
            <person name="Oba Y."/>
            <person name="Sakakibara Y."/>
        </authorList>
    </citation>
    <scope>NUCLEOTIDE SEQUENCE</scope>
</reference>
<evidence type="ECO:0000313" key="3">
    <source>
        <dbReference type="Proteomes" id="UP000815677"/>
    </source>
</evidence>
<feature type="region of interest" description="Disordered" evidence="1">
    <location>
        <begin position="174"/>
        <end position="212"/>
    </location>
</feature>
<feature type="compositionally biased region" description="Acidic residues" evidence="1">
    <location>
        <begin position="174"/>
        <end position="196"/>
    </location>
</feature>
<dbReference type="Proteomes" id="UP000815677">
    <property type="component" value="Unassembled WGS sequence"/>
</dbReference>
<evidence type="ECO:0000256" key="1">
    <source>
        <dbReference type="SAM" id="MobiDB-lite"/>
    </source>
</evidence>
<evidence type="ECO:0000313" key="2">
    <source>
        <dbReference type="EMBL" id="GAT45421.1"/>
    </source>
</evidence>
<gene>
    <name evidence="2" type="ORF">MCHLO_03001</name>
</gene>
<dbReference type="InterPro" id="IPR012337">
    <property type="entry name" value="RNaseH-like_sf"/>
</dbReference>
<proteinExistence type="predicted"/>
<dbReference type="EMBL" id="DF841297">
    <property type="protein sequence ID" value="GAT45421.1"/>
    <property type="molecule type" value="Genomic_DNA"/>
</dbReference>
<evidence type="ECO:0008006" key="4">
    <source>
        <dbReference type="Google" id="ProtNLM"/>
    </source>
</evidence>
<feature type="region of interest" description="Disordered" evidence="1">
    <location>
        <begin position="44"/>
        <end position="101"/>
    </location>
</feature>
<feature type="compositionally biased region" description="Basic residues" evidence="1">
    <location>
        <begin position="53"/>
        <end position="68"/>
    </location>
</feature>
<name>A0ABQ0L2Q6_MYCCL</name>
<accession>A0ABQ0L2Q6</accession>
<dbReference type="InterPro" id="IPR036397">
    <property type="entry name" value="RNaseH_sf"/>
</dbReference>
<organism evidence="2 3">
    <name type="scientific">Mycena chlorophos</name>
    <name type="common">Agaric fungus</name>
    <name type="synonym">Agaricus chlorophos</name>
    <dbReference type="NCBI Taxonomy" id="658473"/>
    <lineage>
        <taxon>Eukaryota</taxon>
        <taxon>Fungi</taxon>
        <taxon>Dikarya</taxon>
        <taxon>Basidiomycota</taxon>
        <taxon>Agaricomycotina</taxon>
        <taxon>Agaricomycetes</taxon>
        <taxon>Agaricomycetidae</taxon>
        <taxon>Agaricales</taxon>
        <taxon>Marasmiineae</taxon>
        <taxon>Mycenaceae</taxon>
        <taxon>Mycena</taxon>
    </lineage>
</organism>